<dbReference type="EMBL" id="JACIEB010000001">
    <property type="protein sequence ID" value="MBB3981003.1"/>
    <property type="molecule type" value="Genomic_DNA"/>
</dbReference>
<reference evidence="2 3" key="1">
    <citation type="submission" date="2020-08" db="EMBL/GenBank/DDBJ databases">
        <title>Genomic Encyclopedia of Type Strains, Phase IV (KMG-IV): sequencing the most valuable type-strain genomes for metagenomic binning, comparative biology and taxonomic classification.</title>
        <authorList>
            <person name="Goeker M."/>
        </authorList>
    </citation>
    <scope>NUCLEOTIDE SEQUENCE [LARGE SCALE GENOMIC DNA]</scope>
    <source>
        <strain evidence="2 3">DSM 29348</strain>
    </source>
</reference>
<keyword evidence="3" id="KW-1185">Reference proteome</keyword>
<dbReference type="PANTHER" id="PTHR37314:SF4">
    <property type="entry name" value="UPF0700 TRANSMEMBRANE PROTEIN YOAK"/>
    <property type="match status" value="1"/>
</dbReference>
<comment type="caution">
    <text evidence="2">The sequence shown here is derived from an EMBL/GenBank/DDBJ whole genome shotgun (WGS) entry which is preliminary data.</text>
</comment>
<feature type="transmembrane region" description="Helical" evidence="1">
    <location>
        <begin position="162"/>
        <end position="181"/>
    </location>
</feature>
<dbReference type="InterPro" id="IPR010699">
    <property type="entry name" value="DUF1275"/>
</dbReference>
<evidence type="ECO:0000313" key="3">
    <source>
        <dbReference type="Proteomes" id="UP000552757"/>
    </source>
</evidence>
<gene>
    <name evidence="2" type="ORF">GGR44_000634</name>
</gene>
<dbReference type="RefSeq" id="WP_183953967.1">
    <property type="nucleotide sequence ID" value="NZ_JACIEB010000001.1"/>
</dbReference>
<sequence>MTRYDRRHWFLAVSLSMLAGYVDVIGFIRLGGLFVSFMSGNSTRFAVGVAEGTDVAMRAGAIIALFVFGAAMGAVVARMAGQRRKPAVLAAVSALLTLGAALPNLSIPAMVLAMGVVNAVFLQAGEVSVGVTYMTGALVKLGQGIGNAITGGNRTGWLPHAMLWLGLMTGALLGAYCHAGLMFDALWLPALWSLFLTLFAGLFLPRPSD</sequence>
<dbReference type="Proteomes" id="UP000552757">
    <property type="component" value="Unassembled WGS sequence"/>
</dbReference>
<evidence type="ECO:0000313" key="2">
    <source>
        <dbReference type="EMBL" id="MBB3981003.1"/>
    </source>
</evidence>
<accession>A0A7W6GN70</accession>
<dbReference type="Pfam" id="PF06912">
    <property type="entry name" value="DUF1275"/>
    <property type="match status" value="1"/>
</dbReference>
<organism evidence="2 3">
    <name type="scientific">Sphingobium fontiphilum</name>
    <dbReference type="NCBI Taxonomy" id="944425"/>
    <lineage>
        <taxon>Bacteria</taxon>
        <taxon>Pseudomonadati</taxon>
        <taxon>Pseudomonadota</taxon>
        <taxon>Alphaproteobacteria</taxon>
        <taxon>Sphingomonadales</taxon>
        <taxon>Sphingomonadaceae</taxon>
        <taxon>Sphingobium</taxon>
    </lineage>
</organism>
<evidence type="ECO:0000256" key="1">
    <source>
        <dbReference type="SAM" id="Phobius"/>
    </source>
</evidence>
<name>A0A7W6GN70_9SPHN</name>
<keyword evidence="1" id="KW-0472">Membrane</keyword>
<dbReference type="PANTHER" id="PTHR37314">
    <property type="entry name" value="SLR0142 PROTEIN"/>
    <property type="match status" value="1"/>
</dbReference>
<feature type="transmembrane region" description="Helical" evidence="1">
    <location>
        <begin position="120"/>
        <end position="141"/>
    </location>
</feature>
<proteinExistence type="predicted"/>
<dbReference type="AlphaFoldDB" id="A0A7W6GN70"/>
<protein>
    <submittedName>
        <fullName evidence="2">Uncharacterized membrane protein YoaK (UPF0700 family)</fullName>
    </submittedName>
</protein>
<feature type="transmembrane region" description="Helical" evidence="1">
    <location>
        <begin position="55"/>
        <end position="76"/>
    </location>
</feature>
<feature type="transmembrane region" description="Helical" evidence="1">
    <location>
        <begin position="187"/>
        <end position="204"/>
    </location>
</feature>
<feature type="transmembrane region" description="Helical" evidence="1">
    <location>
        <begin position="9"/>
        <end position="35"/>
    </location>
</feature>
<feature type="transmembrane region" description="Helical" evidence="1">
    <location>
        <begin position="88"/>
        <end position="114"/>
    </location>
</feature>
<keyword evidence="1" id="KW-0812">Transmembrane</keyword>
<keyword evidence="1" id="KW-1133">Transmembrane helix</keyword>